<dbReference type="OrthoDB" id="9981849at2759"/>
<evidence type="ECO:0000313" key="2">
    <source>
        <dbReference type="EMBL" id="CAH1249274.1"/>
    </source>
</evidence>
<name>A0A8J9Z9J3_BRALA</name>
<sequence>MWRQQLTTEQIFREDKERETYRDVREGEEHGKLPFNRSKVLFVGDTWQGKTSLKKRLTGQAFDPHEGRTEGIQTRMVETQDVDQTWATSHHTESDFSRSLAWFVTQRSRKRPKKGATKDLSSLVQSALFYFVMSFLTVATLEFGSKVGYAVASLLLTCAVAMMKLNSDFYHATRIASAIAVNSVFIGVMKNGVESLYRSIGPVLSVGPFSLQGLVFCVSITFVFCITEGFVVFPFTCRIMHIMLCLVAPCPEFGAVGLLHRFWTAQTPASHVFQDAFLYEPLGSVIGLTMFQFRHILIKSMRGTFLSYLLFSLATIVLPVMIIDERLEACMLMFLVGLHLGIGISCTIKAQKWLSSKMTAQYFWVVQLISFPVQVATMLGIVNLFGWRFYTFKDCPPSVLVAVVFFVSTDLYDKKSVFFNSEYVVVHNKLAEEEALSAQVPVKLTLMDFAGDEDFYSMHHFFMAREAVYIVVFSLAEAARGPHNTFRRLLFWLDSIDAHSDDRDSLVFLVGTHRDSVTSSQRQDVATFLRTHLYTETKYSARLVVNTRETPYFPVENSASLQDPDFARLRKVMWEKMKQVAYMKRECPIKWQRFSDVIDTLRSNKDPHVVPYHDLLDRVRKEGILDDEDDFRRMLSFFDRSGQVIHRLVDAMKSITTLPRLCGELPTYRERYALLTAKGILDGDFLTEVLNEVKPDHAEVLTTLLVSHDFLCPLP</sequence>
<keyword evidence="1" id="KW-1133">Transmembrane helix</keyword>
<feature type="transmembrane region" description="Helical" evidence="1">
    <location>
        <begin position="147"/>
        <end position="163"/>
    </location>
</feature>
<accession>A0A8J9Z9J3</accession>
<feature type="transmembrane region" description="Helical" evidence="1">
    <location>
        <begin position="276"/>
        <end position="293"/>
    </location>
</feature>
<feature type="transmembrane region" description="Helical" evidence="1">
    <location>
        <begin position="305"/>
        <end position="323"/>
    </location>
</feature>
<feature type="transmembrane region" description="Helical" evidence="1">
    <location>
        <begin position="242"/>
        <end position="264"/>
    </location>
</feature>
<feature type="transmembrane region" description="Helical" evidence="1">
    <location>
        <begin position="213"/>
        <end position="235"/>
    </location>
</feature>
<dbReference type="Proteomes" id="UP000838412">
    <property type="component" value="Chromosome 17"/>
</dbReference>
<keyword evidence="3" id="KW-1185">Reference proteome</keyword>
<dbReference type="Gene3D" id="3.40.50.300">
    <property type="entry name" value="P-loop containing nucleotide triphosphate hydrolases"/>
    <property type="match status" value="1"/>
</dbReference>
<proteinExistence type="predicted"/>
<dbReference type="InterPro" id="IPR027417">
    <property type="entry name" value="P-loop_NTPase"/>
</dbReference>
<feature type="transmembrane region" description="Helical" evidence="1">
    <location>
        <begin position="329"/>
        <end position="350"/>
    </location>
</feature>
<feature type="transmembrane region" description="Helical" evidence="1">
    <location>
        <begin position="120"/>
        <end position="141"/>
    </location>
</feature>
<organism evidence="2 3">
    <name type="scientific">Branchiostoma lanceolatum</name>
    <name type="common">Common lancelet</name>
    <name type="synonym">Amphioxus lanceolatum</name>
    <dbReference type="NCBI Taxonomy" id="7740"/>
    <lineage>
        <taxon>Eukaryota</taxon>
        <taxon>Metazoa</taxon>
        <taxon>Chordata</taxon>
        <taxon>Cephalochordata</taxon>
        <taxon>Leptocardii</taxon>
        <taxon>Amphioxiformes</taxon>
        <taxon>Branchiostomatidae</taxon>
        <taxon>Branchiostoma</taxon>
    </lineage>
</organism>
<reference evidence="2" key="1">
    <citation type="submission" date="2022-01" db="EMBL/GenBank/DDBJ databases">
        <authorList>
            <person name="Braso-Vives M."/>
        </authorList>
    </citation>
    <scope>NUCLEOTIDE SEQUENCE</scope>
</reference>
<dbReference type="AlphaFoldDB" id="A0A8J9Z9J3"/>
<evidence type="ECO:0000313" key="3">
    <source>
        <dbReference type="Proteomes" id="UP000838412"/>
    </source>
</evidence>
<feature type="transmembrane region" description="Helical" evidence="1">
    <location>
        <begin position="175"/>
        <end position="193"/>
    </location>
</feature>
<keyword evidence="1" id="KW-0812">Transmembrane</keyword>
<evidence type="ECO:0000256" key="1">
    <source>
        <dbReference type="SAM" id="Phobius"/>
    </source>
</evidence>
<dbReference type="Pfam" id="PF08477">
    <property type="entry name" value="Roc"/>
    <property type="match status" value="1"/>
</dbReference>
<dbReference type="EMBL" id="OV696702">
    <property type="protein sequence ID" value="CAH1249274.1"/>
    <property type="molecule type" value="Genomic_DNA"/>
</dbReference>
<feature type="transmembrane region" description="Helical" evidence="1">
    <location>
        <begin position="362"/>
        <end position="387"/>
    </location>
</feature>
<protein>
    <submittedName>
        <fullName evidence="2">Hypp8569 protein</fullName>
    </submittedName>
</protein>
<keyword evidence="1" id="KW-0472">Membrane</keyword>
<gene>
    <name evidence="2" type="primary">Hypp8569</name>
    <name evidence="2" type="ORF">BLAG_LOCUS10441</name>
</gene>
<dbReference type="SUPFAM" id="SSF52540">
    <property type="entry name" value="P-loop containing nucleoside triphosphate hydrolases"/>
    <property type="match status" value="1"/>
</dbReference>